<dbReference type="PANTHER" id="PTHR36453:SF1">
    <property type="entry name" value="RIGHT HANDED BETA HELIX DOMAIN-CONTAINING PROTEIN"/>
    <property type="match status" value="1"/>
</dbReference>
<dbReference type="Proteomes" id="UP001589654">
    <property type="component" value="Unassembled WGS sequence"/>
</dbReference>
<evidence type="ECO:0000313" key="2">
    <source>
        <dbReference type="EMBL" id="MFB9211106.1"/>
    </source>
</evidence>
<dbReference type="SMART" id="SM00710">
    <property type="entry name" value="PbH1"/>
    <property type="match status" value="9"/>
</dbReference>
<name>A0ABV5J326_9BACT</name>
<gene>
    <name evidence="2" type="ORF">ACFFUR_04755</name>
</gene>
<proteinExistence type="predicted"/>
<dbReference type="PANTHER" id="PTHR36453">
    <property type="entry name" value="SECRETED PROTEIN-RELATED"/>
    <property type="match status" value="1"/>
</dbReference>
<dbReference type="InterPro" id="IPR006626">
    <property type="entry name" value="PbH1"/>
</dbReference>
<sequence>MWPLFYLSFLLVCCTSTEGGRVSGNSDSKEIDLDTSEGGRAISICQGQNQKNVVVFISPKGTDSYPGTSLQPLRSIKEAIRRVGKSRTNVTLFLREGVYQSAGLVLNQQNLDLQSLTISNFEREKVVISGGFPLEATSFKKYKSGSNIYYLNLPEGLNGEIGEISRINSTGFYETKNPLAMELFFNDEPMQLARHPNNKLISIDRVISSDPQNLREESVFYFDPNVKLNWKVIDEVRIGGQFSVGWINNNFKVKDLDLVSNKLVTSKTPYHGIYATNDTTTEVLKSSRNLRGFYFFNVYEALDTKGEWFYDKDKEQIFLIPPGNLKRATLSLSVLGSPFMRIENSDVPITIKGLNFTTTRGRGVELVDSKNITISNSTFRNIGLEGIKTENCENLKIDSCKISNTGAEGIYLSGGERKNLIPSNNSVTNCVINDFSRVFRSYSPGIRIVGVGHLISNNHLYGAPGQAIIFSGNDHVIEDNLIEDVCNEFTDMGGVYSGNDPSSTGTIIKGNIFNGINNPKSNMIASIYIDDGNSGLIIEDNIFIESGSPLFGAITINGGAFNQLKNNTFINCGKAYYAKYWSNQTVKNRFFDSPENYKKFTEIVDIRSTKFVEKYPHLVDFMNFEKVERKNHISGTRLYNVRYFGMGEGFKTEERQETVTKSKMDQATLERLNRWKIKL</sequence>
<evidence type="ECO:0000259" key="1">
    <source>
        <dbReference type="Pfam" id="PF13229"/>
    </source>
</evidence>
<dbReference type="InterPro" id="IPR012334">
    <property type="entry name" value="Pectin_lyas_fold"/>
</dbReference>
<protein>
    <submittedName>
        <fullName evidence="2">Right-handed parallel beta-helix repeat-containing protein</fullName>
    </submittedName>
</protein>
<accession>A0ABV5J326</accession>
<reference evidence="2 3" key="1">
    <citation type="submission" date="2024-09" db="EMBL/GenBank/DDBJ databases">
        <authorList>
            <person name="Sun Q."/>
            <person name="Mori K."/>
        </authorList>
    </citation>
    <scope>NUCLEOTIDE SEQUENCE [LARGE SCALE GENOMIC DNA]</scope>
    <source>
        <strain evidence="2 3">CECT 7682</strain>
    </source>
</reference>
<comment type="caution">
    <text evidence="2">The sequence shown here is derived from an EMBL/GenBank/DDBJ whole genome shotgun (WGS) entry which is preliminary data.</text>
</comment>
<dbReference type="InterPro" id="IPR011050">
    <property type="entry name" value="Pectin_lyase_fold/virulence"/>
</dbReference>
<dbReference type="InterPro" id="IPR039448">
    <property type="entry name" value="Beta_helix"/>
</dbReference>
<dbReference type="EMBL" id="JBHMEW010000042">
    <property type="protein sequence ID" value="MFB9211106.1"/>
    <property type="molecule type" value="Genomic_DNA"/>
</dbReference>
<feature type="domain" description="Right handed beta helix" evidence="1">
    <location>
        <begin position="445"/>
        <end position="592"/>
    </location>
</feature>
<dbReference type="RefSeq" id="WP_290246522.1">
    <property type="nucleotide sequence ID" value="NZ_JAUFQT010000001.1"/>
</dbReference>
<dbReference type="Gene3D" id="2.160.20.10">
    <property type="entry name" value="Single-stranded right-handed beta-helix, Pectin lyase-like"/>
    <property type="match status" value="2"/>
</dbReference>
<keyword evidence="3" id="KW-1185">Reference proteome</keyword>
<evidence type="ECO:0000313" key="3">
    <source>
        <dbReference type="Proteomes" id="UP001589654"/>
    </source>
</evidence>
<dbReference type="SUPFAM" id="SSF51126">
    <property type="entry name" value="Pectin lyase-like"/>
    <property type="match status" value="1"/>
</dbReference>
<feature type="domain" description="Right handed beta helix" evidence="1">
    <location>
        <begin position="343"/>
        <end position="434"/>
    </location>
</feature>
<dbReference type="Pfam" id="PF13229">
    <property type="entry name" value="Beta_helix"/>
    <property type="match status" value="2"/>
</dbReference>
<organism evidence="2 3">
    <name type="scientific">Echinicola jeungdonensis</name>
    <dbReference type="NCBI Taxonomy" id="709343"/>
    <lineage>
        <taxon>Bacteria</taxon>
        <taxon>Pseudomonadati</taxon>
        <taxon>Bacteroidota</taxon>
        <taxon>Cytophagia</taxon>
        <taxon>Cytophagales</taxon>
        <taxon>Cyclobacteriaceae</taxon>
        <taxon>Echinicola</taxon>
    </lineage>
</organism>